<accession>A0A3A3ZHP5</accession>
<dbReference type="Proteomes" id="UP000265614">
    <property type="component" value="Unassembled WGS sequence"/>
</dbReference>
<dbReference type="PANTHER" id="PTHR43539:SF78">
    <property type="entry name" value="FLAVIN-CONTAINING MONOOXYGENASE"/>
    <property type="match status" value="1"/>
</dbReference>
<reference evidence="2 3" key="1">
    <citation type="submission" date="2018-09" db="EMBL/GenBank/DDBJ databases">
        <title>YIM 75000 draft genome.</title>
        <authorList>
            <person name="Tang S."/>
            <person name="Feng Y."/>
        </authorList>
    </citation>
    <scope>NUCLEOTIDE SEQUENCE [LARGE SCALE GENOMIC DNA]</scope>
    <source>
        <strain evidence="2 3">YIM 75000</strain>
    </source>
</reference>
<protein>
    <submittedName>
        <fullName evidence="2">NAD(P)/FAD-dependent oxidoreductase</fullName>
    </submittedName>
</protein>
<dbReference type="InterPro" id="IPR036188">
    <property type="entry name" value="FAD/NAD-bd_sf"/>
</dbReference>
<dbReference type="PRINTS" id="PR00469">
    <property type="entry name" value="PNDRDTASEII"/>
</dbReference>
<dbReference type="OrthoDB" id="178899at2"/>
<dbReference type="Gene3D" id="3.50.50.60">
    <property type="entry name" value="FAD/NAD(P)-binding domain"/>
    <property type="match status" value="1"/>
</dbReference>
<evidence type="ECO:0000256" key="1">
    <source>
        <dbReference type="ARBA" id="ARBA00023002"/>
    </source>
</evidence>
<keyword evidence="3" id="KW-1185">Reference proteome</keyword>
<comment type="caution">
    <text evidence="2">The sequence shown here is derived from an EMBL/GenBank/DDBJ whole genome shotgun (WGS) entry which is preliminary data.</text>
</comment>
<dbReference type="PANTHER" id="PTHR43539">
    <property type="entry name" value="FLAVIN-BINDING MONOOXYGENASE-LIKE PROTEIN (AFU_ORTHOLOGUE AFUA_4G09220)"/>
    <property type="match status" value="1"/>
</dbReference>
<sequence length="353" mass="37741">MTPDRSADVVVVGAGQAGLSTAWFLRKYAVPYVVLDAGERPGGAWAHRWPSLRLAGTNHVHDLPGVPLRDPDPCRPAAEVVPEYFAAYERDLGLPVLRPVRVTAVREAGDGRLLVESSAGTRSARALVNATGTWTRPFWPAFPGRGAFRGRQLHTADYPGPGPFRGERVLVVGGGISAVQHLMDLATVGARTTWATRRPPLWRETPWDVDAGRTAVAQVEEAVRAGRPPESVVSVTGLPVTDDVRAARAAGVLDRLPMPARLVEDGAVWPDGTRRPYDAVLWATGFRAALEHLAPLGLREPGGGIRMEGTRVARDPRVHLVGYGPSASTIGANRAGRAVVRDLLDLLGRPAAA</sequence>
<keyword evidence="1" id="KW-0560">Oxidoreductase</keyword>
<proteinExistence type="predicted"/>
<dbReference type="RefSeq" id="WP_119950988.1">
    <property type="nucleotide sequence ID" value="NZ_QZEZ01000006.1"/>
</dbReference>
<dbReference type="GO" id="GO:0004497">
    <property type="term" value="F:monooxygenase activity"/>
    <property type="evidence" value="ECO:0007669"/>
    <property type="project" value="TreeGrafter"/>
</dbReference>
<dbReference type="AlphaFoldDB" id="A0A3A3ZHP5"/>
<name>A0A3A3ZHP5_9ACTN</name>
<dbReference type="EMBL" id="QZEZ01000006">
    <property type="protein sequence ID" value="RJK94806.1"/>
    <property type="molecule type" value="Genomic_DNA"/>
</dbReference>
<dbReference type="SUPFAM" id="SSF51905">
    <property type="entry name" value="FAD/NAD(P)-binding domain"/>
    <property type="match status" value="2"/>
</dbReference>
<dbReference type="InterPro" id="IPR050982">
    <property type="entry name" value="Auxin_biosynth/cation_transpt"/>
</dbReference>
<dbReference type="Pfam" id="PF13738">
    <property type="entry name" value="Pyr_redox_3"/>
    <property type="match status" value="1"/>
</dbReference>
<evidence type="ECO:0000313" key="3">
    <source>
        <dbReference type="Proteomes" id="UP000265614"/>
    </source>
</evidence>
<evidence type="ECO:0000313" key="2">
    <source>
        <dbReference type="EMBL" id="RJK94806.1"/>
    </source>
</evidence>
<gene>
    <name evidence="2" type="ORF">D5H78_13385</name>
</gene>
<dbReference type="PRINTS" id="PR00368">
    <property type="entry name" value="FADPNR"/>
</dbReference>
<dbReference type="GO" id="GO:0050660">
    <property type="term" value="F:flavin adenine dinucleotide binding"/>
    <property type="evidence" value="ECO:0007669"/>
    <property type="project" value="TreeGrafter"/>
</dbReference>
<organism evidence="2 3">
    <name type="scientific">Vallicoccus soli</name>
    <dbReference type="NCBI Taxonomy" id="2339232"/>
    <lineage>
        <taxon>Bacteria</taxon>
        <taxon>Bacillati</taxon>
        <taxon>Actinomycetota</taxon>
        <taxon>Actinomycetes</taxon>
        <taxon>Motilibacterales</taxon>
        <taxon>Vallicoccaceae</taxon>
        <taxon>Vallicoccus</taxon>
    </lineage>
</organism>